<organism evidence="7 8">
    <name type="scientific">Candidatus Argoarchaeum ethanivorans</name>
    <dbReference type="NCBI Taxonomy" id="2608793"/>
    <lineage>
        <taxon>Archaea</taxon>
        <taxon>Methanobacteriati</taxon>
        <taxon>Methanobacteriota</taxon>
        <taxon>Stenosarchaea group</taxon>
        <taxon>Methanomicrobia</taxon>
        <taxon>Methanosarcinales</taxon>
        <taxon>Methanosarcinales incertae sedis</taxon>
        <taxon>GOM Arc I cluster</taxon>
        <taxon>Candidatus Argoarchaeum</taxon>
    </lineage>
</organism>
<gene>
    <name evidence="7" type="ORF">EMLJLAPB_01027</name>
</gene>
<protein>
    <recommendedName>
        <fullName evidence="6">Elp3/MiaA/NifB-like radical SAM core domain-containing protein</fullName>
    </recommendedName>
</protein>
<dbReference type="InterPro" id="IPR006638">
    <property type="entry name" value="Elp3/MiaA/NifB-like_rSAM"/>
</dbReference>
<dbReference type="GO" id="GO:0046872">
    <property type="term" value="F:metal ion binding"/>
    <property type="evidence" value="ECO:0007669"/>
    <property type="project" value="UniProtKB-KW"/>
</dbReference>
<evidence type="ECO:0000256" key="3">
    <source>
        <dbReference type="ARBA" id="ARBA00022723"/>
    </source>
</evidence>
<evidence type="ECO:0000256" key="1">
    <source>
        <dbReference type="ARBA" id="ARBA00001966"/>
    </source>
</evidence>
<evidence type="ECO:0000259" key="6">
    <source>
        <dbReference type="SMART" id="SM00729"/>
    </source>
</evidence>
<dbReference type="GO" id="GO:0051536">
    <property type="term" value="F:iron-sulfur cluster binding"/>
    <property type="evidence" value="ECO:0007669"/>
    <property type="project" value="UniProtKB-KW"/>
</dbReference>
<dbReference type="SMART" id="SM00729">
    <property type="entry name" value="Elp3"/>
    <property type="match status" value="1"/>
</dbReference>
<evidence type="ECO:0000313" key="7">
    <source>
        <dbReference type="EMBL" id="CAD6494931.1"/>
    </source>
</evidence>
<sequence length="473" mass="55441">MKKVLLINPSEYYETYSSLSLIYLGTYLRDKIDCTVKIESIWNNNLNNLDSYDIIVITSYTPEIPYVKDFSERVKERCDVPIIVGGAHANGDPVSCLNESTSFDIINEGFGRELAVIAEGKEELDNIPNITYKKNGKIKRNKTEKTKPIVLDIVPDRSIDTYQNKDRTYILSSTGCSNFCDYCACVKDRYHLREKDSLIEEIHGLDPRCLVFCDDTHLTNSSIRMLDSVYSTCGIREIRKECMLDPVFLSTNYQEIFDFTRRNNYREFFIGVESSTYSGRNKIGRKYNGKIRGENCHKMEVDSIKKFIKEFDGSLTLSYITPHPLIEKKELISDFIEMFKFLKIFPANDSTHNFINWDTLIPFPGTPVREHYYNYIQPDERFDWESYKPSFPFLWQYRNDDINLWLHKFIRSYRNAETFMKDLTEYEKIQFVGGHNYTVLMGLSILLDKPFSELARKIPGFDYEYCKKIKAFV</sequence>
<evidence type="ECO:0000256" key="5">
    <source>
        <dbReference type="ARBA" id="ARBA00023014"/>
    </source>
</evidence>
<reference evidence="7" key="1">
    <citation type="submission" date="2020-10" db="EMBL/GenBank/DDBJ databases">
        <authorList>
            <person name="Hahn C.J."/>
            <person name="Laso-Perez R."/>
            <person name="Vulcano F."/>
            <person name="Vaziourakis K.-M."/>
            <person name="Stokke R."/>
            <person name="Steen I.H."/>
            <person name="Teske A."/>
            <person name="Boetius A."/>
            <person name="Liebeke M."/>
            <person name="Amann R."/>
            <person name="Knittel K."/>
        </authorList>
    </citation>
    <scope>NUCLEOTIDE SEQUENCE</scope>
    <source>
        <strain evidence="7">Gfbio:e3339647-f889-4370-9287-4fb5cb688e4c:AG392D22_GoMArc1</strain>
    </source>
</reference>
<keyword evidence="4" id="KW-0408">Iron</keyword>
<dbReference type="Proteomes" id="UP000634805">
    <property type="component" value="Unassembled WGS sequence"/>
</dbReference>
<evidence type="ECO:0000256" key="4">
    <source>
        <dbReference type="ARBA" id="ARBA00023004"/>
    </source>
</evidence>
<proteinExistence type="predicted"/>
<name>A0A811TGB0_9EURY</name>
<comment type="cofactor">
    <cofactor evidence="1">
        <name>[4Fe-4S] cluster</name>
        <dbReference type="ChEBI" id="CHEBI:49883"/>
    </cofactor>
</comment>
<accession>A0A811TGB0</accession>
<keyword evidence="2" id="KW-0949">S-adenosyl-L-methionine</keyword>
<keyword evidence="5" id="KW-0411">Iron-sulfur</keyword>
<evidence type="ECO:0000313" key="8">
    <source>
        <dbReference type="Proteomes" id="UP000634805"/>
    </source>
</evidence>
<dbReference type="Gene3D" id="3.40.50.280">
    <property type="entry name" value="Cobalamin-binding domain"/>
    <property type="match status" value="1"/>
</dbReference>
<dbReference type="AlphaFoldDB" id="A0A811TGB0"/>
<keyword evidence="3" id="KW-0479">Metal-binding</keyword>
<comment type="caution">
    <text evidence="7">The sequence shown here is derived from an EMBL/GenBank/DDBJ whole genome shotgun (WGS) entry which is preliminary data.</text>
</comment>
<dbReference type="GO" id="GO:0003824">
    <property type="term" value="F:catalytic activity"/>
    <property type="evidence" value="ECO:0007669"/>
    <property type="project" value="InterPro"/>
</dbReference>
<dbReference type="InterPro" id="IPR007197">
    <property type="entry name" value="rSAM"/>
</dbReference>
<dbReference type="InterPro" id="IPR051198">
    <property type="entry name" value="BchE-like"/>
</dbReference>
<dbReference type="SFLD" id="SFLDG01082">
    <property type="entry name" value="B12-binding_domain_containing"/>
    <property type="match status" value="1"/>
</dbReference>
<dbReference type="InterPro" id="IPR058240">
    <property type="entry name" value="rSAM_sf"/>
</dbReference>
<dbReference type="SUPFAM" id="SSF102114">
    <property type="entry name" value="Radical SAM enzymes"/>
    <property type="match status" value="1"/>
</dbReference>
<evidence type="ECO:0000256" key="2">
    <source>
        <dbReference type="ARBA" id="ARBA00022691"/>
    </source>
</evidence>
<dbReference type="SFLD" id="SFLDS00029">
    <property type="entry name" value="Radical_SAM"/>
    <property type="match status" value="1"/>
</dbReference>
<dbReference type="PANTHER" id="PTHR43409">
    <property type="entry name" value="ANAEROBIC MAGNESIUM-PROTOPORPHYRIN IX MONOMETHYL ESTER CYCLASE-RELATED"/>
    <property type="match status" value="1"/>
</dbReference>
<feature type="domain" description="Elp3/MiaA/NifB-like radical SAM core" evidence="6">
    <location>
        <begin position="166"/>
        <end position="387"/>
    </location>
</feature>
<dbReference type="EMBL" id="CAJHIS010000038">
    <property type="protein sequence ID" value="CAD6494931.1"/>
    <property type="molecule type" value="Genomic_DNA"/>
</dbReference>